<keyword evidence="6" id="KW-1185">Reference proteome</keyword>
<keyword evidence="1" id="KW-0479">Metal-binding</keyword>
<keyword evidence="2" id="KW-0863">Zinc-finger</keyword>
<evidence type="ECO:0000313" key="6">
    <source>
        <dbReference type="Proteomes" id="UP000019484"/>
    </source>
</evidence>
<feature type="compositionally biased region" description="Low complexity" evidence="4">
    <location>
        <begin position="37"/>
        <end position="48"/>
    </location>
</feature>
<comment type="caution">
    <text evidence="5">The sequence shown here is derived from an EMBL/GenBank/DDBJ whole genome shotgun (WGS) entry which is preliminary data.</text>
</comment>
<dbReference type="PROSITE" id="PS00518">
    <property type="entry name" value="ZF_RING_1"/>
    <property type="match status" value="1"/>
</dbReference>
<evidence type="ECO:0008006" key="7">
    <source>
        <dbReference type="Google" id="ProtNLM"/>
    </source>
</evidence>
<evidence type="ECO:0000256" key="4">
    <source>
        <dbReference type="SAM" id="MobiDB-lite"/>
    </source>
</evidence>
<dbReference type="eggNOG" id="ENOG502S621">
    <property type="taxonomic scope" value="Eukaryota"/>
</dbReference>
<evidence type="ECO:0000256" key="3">
    <source>
        <dbReference type="ARBA" id="ARBA00022833"/>
    </source>
</evidence>
<feature type="region of interest" description="Disordered" evidence="4">
    <location>
        <begin position="183"/>
        <end position="203"/>
    </location>
</feature>
<dbReference type="GeneID" id="19157823"/>
<sequence>MESEESQAPKRERYGLMKVWQRVKDIFEDRPRSPPEATTATTLAAVTTESSAPGESEPQPGSKSQPAATVQPPPIEVDDTIEASPATFEPTTQAPSGPPTTTQPDPQDEAQMRFSRVQAIFAKYNLELSAADWDMRPKQPYERVAKNIRMRVRYTCHNCSTTFGSDKVCAACQHRRCAQCPRYPPKKKQPRQKATDPNPAEGLPGPPCSNAQAICHECKTGFENSVQECPNCHHQICDRCLQEAIITLEQPFDNPVEPKVGEQRTTTPN</sequence>
<dbReference type="Proteomes" id="UP000019484">
    <property type="component" value="Unassembled WGS sequence"/>
</dbReference>
<evidence type="ECO:0000256" key="2">
    <source>
        <dbReference type="ARBA" id="ARBA00022771"/>
    </source>
</evidence>
<reference evidence="5 6" key="1">
    <citation type="submission" date="2013-03" db="EMBL/GenBank/DDBJ databases">
        <title>The Genome Sequence of Capronia coronata CBS 617.96.</title>
        <authorList>
            <consortium name="The Broad Institute Genomics Platform"/>
            <person name="Cuomo C."/>
            <person name="de Hoog S."/>
            <person name="Gorbushina A."/>
            <person name="Walker B."/>
            <person name="Young S.K."/>
            <person name="Zeng Q."/>
            <person name="Gargeya S."/>
            <person name="Fitzgerald M."/>
            <person name="Haas B."/>
            <person name="Abouelleil A."/>
            <person name="Allen A.W."/>
            <person name="Alvarado L."/>
            <person name="Arachchi H.M."/>
            <person name="Berlin A.M."/>
            <person name="Chapman S.B."/>
            <person name="Gainer-Dewar J."/>
            <person name="Goldberg J."/>
            <person name="Griggs A."/>
            <person name="Gujja S."/>
            <person name="Hansen M."/>
            <person name="Howarth C."/>
            <person name="Imamovic A."/>
            <person name="Ireland A."/>
            <person name="Larimer J."/>
            <person name="McCowan C."/>
            <person name="Murphy C."/>
            <person name="Pearson M."/>
            <person name="Poon T.W."/>
            <person name="Priest M."/>
            <person name="Roberts A."/>
            <person name="Saif S."/>
            <person name="Shea T."/>
            <person name="Sisk P."/>
            <person name="Sykes S."/>
            <person name="Wortman J."/>
            <person name="Nusbaum C."/>
            <person name="Birren B."/>
        </authorList>
    </citation>
    <scope>NUCLEOTIDE SEQUENCE [LARGE SCALE GENOMIC DNA]</scope>
    <source>
        <strain evidence="5 6">CBS 617.96</strain>
    </source>
</reference>
<dbReference type="GO" id="GO:0008270">
    <property type="term" value="F:zinc ion binding"/>
    <property type="evidence" value="ECO:0007669"/>
    <property type="project" value="UniProtKB-KW"/>
</dbReference>
<organism evidence="5 6">
    <name type="scientific">Capronia coronata CBS 617.96</name>
    <dbReference type="NCBI Taxonomy" id="1182541"/>
    <lineage>
        <taxon>Eukaryota</taxon>
        <taxon>Fungi</taxon>
        <taxon>Dikarya</taxon>
        <taxon>Ascomycota</taxon>
        <taxon>Pezizomycotina</taxon>
        <taxon>Eurotiomycetes</taxon>
        <taxon>Chaetothyriomycetidae</taxon>
        <taxon>Chaetothyriales</taxon>
        <taxon>Herpotrichiellaceae</taxon>
        <taxon>Capronia</taxon>
    </lineage>
</organism>
<evidence type="ECO:0000256" key="1">
    <source>
        <dbReference type="ARBA" id="ARBA00022723"/>
    </source>
</evidence>
<dbReference type="EMBL" id="AMWN01000002">
    <property type="protein sequence ID" value="EXJ94530.1"/>
    <property type="molecule type" value="Genomic_DNA"/>
</dbReference>
<dbReference type="HOGENOM" id="CLU_047721_2_0_1"/>
<dbReference type="InterPro" id="IPR017907">
    <property type="entry name" value="Znf_RING_CS"/>
</dbReference>
<proteinExistence type="predicted"/>
<protein>
    <recommendedName>
        <fullName evidence="7">RING-type domain-containing protein</fullName>
    </recommendedName>
</protein>
<dbReference type="OrthoDB" id="5370011at2759"/>
<keyword evidence="3" id="KW-0862">Zinc</keyword>
<dbReference type="AlphaFoldDB" id="W9YXX2"/>
<name>W9YXX2_9EURO</name>
<gene>
    <name evidence="5" type="ORF">A1O1_02926</name>
</gene>
<dbReference type="RefSeq" id="XP_007722024.1">
    <property type="nucleotide sequence ID" value="XM_007723834.1"/>
</dbReference>
<evidence type="ECO:0000313" key="5">
    <source>
        <dbReference type="EMBL" id="EXJ94530.1"/>
    </source>
</evidence>
<accession>W9YXX2</accession>
<feature type="region of interest" description="Disordered" evidence="4">
    <location>
        <begin position="27"/>
        <end position="107"/>
    </location>
</feature>
<feature type="compositionally biased region" description="Polar residues" evidence="4">
    <location>
        <begin position="49"/>
        <end position="68"/>
    </location>
</feature>